<accession>A0A2K1IJR5</accession>
<evidence type="ECO:0000256" key="9">
    <source>
        <dbReference type="ARBA" id="ARBA00022846"/>
    </source>
</evidence>
<keyword evidence="8" id="KW-0067">ATP-binding</keyword>
<dbReference type="Gene3D" id="1.20.920.30">
    <property type="match status" value="1"/>
</dbReference>
<feature type="domain" description="Dynein heavy chain linker" evidence="20">
    <location>
        <begin position="1025"/>
        <end position="1428"/>
    </location>
</feature>
<dbReference type="Proteomes" id="UP000006727">
    <property type="component" value="Chromosome 23"/>
</dbReference>
<dbReference type="InterPro" id="IPR043157">
    <property type="entry name" value="Dynein_AAA1S"/>
</dbReference>
<feature type="coiled-coil region" evidence="16">
    <location>
        <begin position="3064"/>
        <end position="3119"/>
    </location>
</feature>
<dbReference type="InterPro" id="IPR024317">
    <property type="entry name" value="Dynein_heavy_chain_D4_dom"/>
</dbReference>
<keyword evidence="7" id="KW-0970">Cilium biogenesis/degradation</keyword>
<dbReference type="STRING" id="3218.A0A2K1IJR5"/>
<keyword evidence="31" id="KW-1185">Reference proteome</keyword>
<dbReference type="FunFam" id="3.20.180.20:FF:000003">
    <property type="entry name" value="Dynein heavy chain 12, axonemal"/>
    <property type="match status" value="1"/>
</dbReference>
<keyword evidence="13" id="KW-0505">Motor protein</keyword>
<feature type="domain" description="Dynein heavy chain coiled coil stalk" evidence="22">
    <location>
        <begin position="2828"/>
        <end position="3171"/>
    </location>
</feature>
<dbReference type="GO" id="GO:0051959">
    <property type="term" value="F:dynein light intermediate chain binding"/>
    <property type="evidence" value="ECO:0000318"/>
    <property type="project" value="GO_Central"/>
</dbReference>
<dbReference type="Gene3D" id="1.10.8.1220">
    <property type="match status" value="1"/>
</dbReference>
<dbReference type="Gene3D" id="1.10.8.710">
    <property type="match status" value="1"/>
</dbReference>
<feature type="domain" description="Dynein heavy chain AAA 5 extension" evidence="25">
    <location>
        <begin position="2049"/>
        <end position="2204"/>
    </location>
</feature>
<evidence type="ECO:0000313" key="29">
    <source>
        <dbReference type="EMBL" id="PNR29515.1"/>
    </source>
</evidence>
<dbReference type="InterPro" id="IPR041466">
    <property type="entry name" value="Dynein_AAA5_ext"/>
</dbReference>
<dbReference type="FunFam" id="1.10.8.720:FF:000001">
    <property type="entry name" value="dynein heavy chain 7, axonemal"/>
    <property type="match status" value="1"/>
</dbReference>
<sequence length="4359" mass="498647">MAPKRRRSSQEEKDAKKTHFIPLYLRKIPSSNVPGEAPHVAMKDAPSIIPDRNEDKHESRNNLFDMDDVLPIQHPHPGVAAPLAIKIPTMLMLGSNPRFSGLIKSKDVEMKDAEVSGSKELGSKTPSSKKLKKSSVITCSLEEEEKKKEEDLANVKFDILPAPKTIAFAARDEPDTLGKEKSENSDYIRNSGSTKLETSSGEVSSFSYDAISVQDDGSKRSRDSILLSAKIFERGAVVRREKDKLEGQADFGFQPELRFGSYPPRPPLHLIFKHDVKKRLDYKDLQHMEFVENWTVYALPETVTEPEEYFERQAFTLSDCKVAINIPLYMFDNPQIDLKYPARDLKEDPGYGCASHMIDLNVHAKARKRGEKGVKARSRYFLTSIKRFVWAPCLIVDYDSKTDTFDLEWCNNGARKHVKRINFILDRENESSFLLRLCGAKDLKKNTEASNRYMHYVKGLPFDNPELINEKFKTKARTLVGWELSARYPERLEAVLDECREDYHDAVNQGIQDYRLKINLHEGEKLAAMQIFPLQGLKAPCPRQGCAPTQCDPEQKFLAIRRLIHDTLIIAELAMLFALQLFHREYDISEQTLVNPILFTKPRPMSWSYFPPLQDGWCSDRSDDIKATWMGNVVGLVEEIIPPSDITDQQKSHVRRFAYRLHFTMTQHLRDVVLNSVDAWAKLWDAYTMGEVIEDEDADDFVMPDNDTPLEAEVEEPKPKPYFLVKLSVDKDCKFVFVPELEEIKEVILVMLDDITLSVAGIENLVSRLDSKIVEVNKTQEIHTVTKDHLRVVAARTKIQNSLDQNIAQAATLRADYDDFVEVATTNMEEYLAKYKALNCNIDDYEKEVERLNKLAADVMAASEDEVTGKCRRMVFSERIFRQKQAVQHNERFHQYTSAGKVRDLFERKAFLMPNIDFELYWATIAWPQQLQKDVDEAEKILVAGKTKYMGELVMNQMMLKKEVVDLETLVREFMDLGDLESWEERYIVCTELEAKLKDCHNKADLYGRREEIFGQISVEHPAIEKMEKDFENHISFWHTANDFLRVLPNWMDGPFTLIDGEEMLNNMDKWVRASAKCAKLLTKDVKIAAEELRKRIMDFNVNVPMIYALRNPGMRDRHWKRLTNLVGFEVVCTPDFSLRTAINLNLPKYLAQCEEVSEFASKEHALEKSLDKMQGDWATVKFEYTEWKATKTCILRGTDDLQQVLDDQLIKTQSMTASPYIGPFEDRVRIWFEKLQFFNKLLKEWLSCQVQWMYLEPIFTSEDIMSQMPTEGRRFKLVDGVWRKIMAKLAKNPDALTIGGDEDIMKQLQESNKDLDFVTSGLNEYLETKRLAFPRFYFLSNDELLEILAETKDPLRVQPFLKKIFEGIHSIEFEQNMVVKAMISEEGEKIYFTSPFNPKDAMGSVEKWLTQVEVQMRNSLKDVTRRAFEAYATSERVPWIVHWPGQVVLCISSMYWTLEMGAAIHADALQAYERKCTSQLQDIVNKVRGQLSKLERKTIGALIVIDVHARDVCKALAEQGVNDELDFDWISQLRYEYVGDDDIKVLMINAWLLYAFEYLGNSGRLVITPLTDRCYRTLMGALHLTLGGAPEGPAGTGKTETTKDLAKAIAMQCVVFNCSDGLDYLAMGKFFKGLASSGAWACFDEFNRIDLEVLSVIAQQILTIQRAKASNAVRFTFEGVVLTLKRSCNVFITMNPGYAGRSELPDNLKALFRSVAMMVPDYALISEITLYSFGYLDARSLARKLVATYRLCSEQLSSQNHYDYGMRAVISVLRAAGAVKQKFPEEDEGVLMLKSLKDVNAPKFLAHDVPLFEGILSDLFPGVVLPEPDYSDMTTAIRNNSLIRNIQPTAFFLQKIYQLYEMILVRHGLMLVGYSYGAKTEAYRILGMSLTDMHKQGLEEKTLFYVMNPKSIYIGQLYGQFDSVSHEWTDGVLARWFRHAAVDTSPDRKWIIFDGPVDAVWIENMNTVLDDNKKLCLMSGEIIQMTMQMNLIFEVQDLAVASPATVSRCGMVYVEPSSIGCWPLITSWMKHMKFFFPGLIAHFDMVYELLEWFVDPCVDFTKRHCKEICPTAPINQAQSLLKMYESLLDEFKIVPGTQASTTAETSLVTPPTGDDINMWVQALFSQALVWGVGGTVDTDGRKKFNVFVRRLQEGLTTEKELGFELTAGQVIKKPSFKWALPYPKIGSIYSYCFWKPEQTWKDWLLIVDNRPPAIDAGYNDIIVPTLDTARYSFLLILLVVHQKHVLFCGPTGTGKTVYIKNNLSSSLDKAFYRNIMLTFSAQTNANQTQAIIESKLDKLKKGIYGPYPEARCVVFVDDLNMPALETYGAQPPIEILRQWMDHGGWYDREDNSFRYLVNIQFVTAMGPPGGGRNPVTPRYMRHFNVLAILDFEDSTLSVVFTIIYEWWVRKSRLPHDLLYLSHEKIQLSRARVASMNAILVEASIDIYRTIQRELLPTPLKSHYLFNLRDLSKVFQGMCMFAGVMEGKKTLVKLWSHECLRVFHDRLVTEEDRLWFFKYLQSRVEKKLELSTEYVYDSMADDDTMTQVYKQLAFGDIMDPSAIPRKYEEIADHTKLLFMLHEGLNEFNAQTRSPMHLVLFTYAAQHILRISRIIRQPFGNALLVGVGGGGRQSLTRLATSMAGFNLFQVEITKLYGIMEWCEDLKVPNLYPKDEIMPLLDAVRNRAKKAGRDGSLAELYMYFVDQCRTNLHMVIAMSPFGDAFRTRLRMFPSLVNCCTIDWYSEWPEEALRSVATNFVSSLGIEEKFYVPVRDMCMMFHTRGTALSVAFLQEQGRYIYVTPTSYLELLATYKELLELKRKEVDRVRNRYSMGLEKVYFAEAQVTVMKQELEDLQPILLQTAHETNVLLVQIDADTKDAQATREVVEAEEAIASVKAGEAQAIKDDCEKELAVAMPMLNAALAALDTLTKNDITEVKSMKNPPAAVKLVMEACCIMKGVASRKIPDPSKPGAKMTDYWGPAQQMLAENNFLISLKEYDKDNMPDQLMGLIRPYISNPMFDPVIVRKASKAAYGLCCWIRAMESYHKVNKVVAPKKARLAAATAEFEELQAALAAKKTILKQVEEKLSQLQDQLSQKGKEKAGLEAEVNNCENKLTRAAQLINGLGGEKTRWTQVIKDLSVQYINLLGDVLLSSGYIAYLGAVSMAYREPILKDWDIALREREIPCSEEFSLSKILGDPVTIRDWVIAGLPNDSFSIDNAIIMSAARRWPLLIDPQGQANKWIRNKEKRNNLQTMKLGDGDFMRKLEACIQFGYPLLLENILEELDPALEPVLKKTIFRAGSSWQIQLGDSVIEYNQKFKFYMTTKLRNPHYFPEVAVKVTLLNFMITPEGLQDQLLAEAVKHERPELEEEKTQLVLQGAENAKQLKETEDRIIEVLSSAEGNILEDETAINIISSSKVLSTEIEEKQKISVVTEAKIDQARLGYVPVAIHVSALFFTVSSLANIDPMYQYSLSWYLILFNSAMVKSEKSKDLQKRIAILNDFFQYMLYCNVARSLFEKDKMLLSLLICTTNMRREGHFDEQEWRFFLAGPSSTSKVPEPNTSKWLSDKLWNEMVKLSKFPAFSGLSDSFSTNLQGWQVFYNSQDPYSETMPENWPTKLSSFRRLLVIRVIRPDKLIGAISSFLLEAMGQRYIEPPGFNIAGAFGDSGPLIPLIFMLSAGSDPMSALLKYAEEDRHEVVTISLGQGQGPKAAELISSGIRNGDWVVLQNCHLAPSWMPSLEKICEDLTVETTNVGFRLWLTSYPSNQFPVAILQSGVKMTNESPKGLRANMIQSYSSYPVNDPIYFNEIQGDKGPVWRKMLFGLCFFHAAVQERVKFGPLGWNIPYQFSDPDLKISMRQLQSFLVEWPDNVPWKALNYVTGECNYGGRVTDGHDRRTLLSILAVIYHPEILEHEYRLSPSGIYYVPEDCEWQDYVDHIKKFPLIATPEVLGLHENADITKDQQEVDLLLSSIRSTQAQSKTGEGRSRERIIMDIVVDQRNRLPPSFDLELARFKYPVRYDESMNSVLVQEMVRFNKLTDVIRSSLGTLLKALQGLVVMSSAIETLSNNFFDLKMPVLWAPSSYPTMMPLGSYFNDLVARLNMLQTWMDNGPPAQFWISGFFFTHAFLTGVLQNYARKYRIPIDTVCFEFNTLKQVGDYSERPEDGCYIYGMFMHGARWDDDESSVMESYEKIYKKHFVSSPHGRLLRRFHQVFLQRYWSFSDYTSTCNDPRGSFRIGGTLTMIYVASPRQILFSDAPMLWLLPTTMAKKRRQRCYMCPLYRTSERRGVLATTGHSSNFVFNVELPTIEDPDHWQLMHMRLLPNVGHLSELLQTRLAKNLPPDSGNKLHWKTSYLRPMSHLD</sequence>
<feature type="domain" description="Dynein heavy chain AAA lid" evidence="26">
    <location>
        <begin position="3815"/>
        <end position="3954"/>
    </location>
</feature>
<dbReference type="InterPro" id="IPR035706">
    <property type="entry name" value="AAA_9"/>
</dbReference>
<evidence type="ECO:0000259" key="26">
    <source>
        <dbReference type="Pfam" id="PF18198"/>
    </source>
</evidence>
<dbReference type="PANTHER" id="PTHR22878:SF68">
    <property type="entry name" value="DYNEIN HEAVY CHAIN 6, AXONEMAL-LIKE"/>
    <property type="match status" value="1"/>
</dbReference>
<dbReference type="GO" id="GO:0060271">
    <property type="term" value="P:cilium assembly"/>
    <property type="evidence" value="ECO:0007669"/>
    <property type="project" value="UniProtKB-ARBA"/>
</dbReference>
<dbReference type="InterPro" id="IPR042219">
    <property type="entry name" value="AAA_lid_11_sf"/>
</dbReference>
<keyword evidence="3" id="KW-0963">Cytoplasm</keyword>
<dbReference type="InterPro" id="IPR013602">
    <property type="entry name" value="Dynein_heavy_linker"/>
</dbReference>
<feature type="compositionally biased region" description="Basic and acidic residues" evidence="17">
    <location>
        <begin position="174"/>
        <end position="186"/>
    </location>
</feature>
<dbReference type="InterPro" id="IPR004273">
    <property type="entry name" value="Dynein_heavy_D6_P-loop"/>
</dbReference>
<dbReference type="FunFam" id="1.20.140.100:FF:000004">
    <property type="entry name" value="Dynein axonemal heavy chain 6"/>
    <property type="match status" value="1"/>
</dbReference>
<feature type="domain" description="ATPase dynein-related AAA" evidence="19">
    <location>
        <begin position="1892"/>
        <end position="2010"/>
    </location>
</feature>
<dbReference type="FunFam" id="3.40.50.300:FF:000223">
    <property type="entry name" value="Dynein heavy chain 3, axonemal"/>
    <property type="match status" value="1"/>
</dbReference>
<evidence type="ECO:0000259" key="27">
    <source>
        <dbReference type="Pfam" id="PF18199"/>
    </source>
</evidence>
<feature type="coiled-coil region" evidence="16">
    <location>
        <begin position="821"/>
        <end position="862"/>
    </location>
</feature>
<evidence type="ECO:0000256" key="8">
    <source>
        <dbReference type="ARBA" id="ARBA00022840"/>
    </source>
</evidence>
<dbReference type="Pfam" id="PF08393">
    <property type="entry name" value="DHC_N2"/>
    <property type="match status" value="1"/>
</dbReference>
<dbReference type="Gene3D" id="6.10.140.1060">
    <property type="match status" value="1"/>
</dbReference>
<evidence type="ECO:0000256" key="6">
    <source>
        <dbReference type="ARBA" id="ARBA00022741"/>
    </source>
</evidence>
<evidence type="ECO:0000256" key="4">
    <source>
        <dbReference type="ARBA" id="ARBA00022701"/>
    </source>
</evidence>
<evidence type="ECO:0000259" key="19">
    <source>
        <dbReference type="Pfam" id="PF07728"/>
    </source>
</evidence>
<dbReference type="Pfam" id="PF22597">
    <property type="entry name" value="DYN_lid"/>
    <property type="match status" value="1"/>
</dbReference>
<dbReference type="InterPro" id="IPR011704">
    <property type="entry name" value="ATPase_dyneun-rel_AAA"/>
</dbReference>
<feature type="region of interest" description="Disordered" evidence="17">
    <location>
        <begin position="174"/>
        <end position="194"/>
    </location>
</feature>
<dbReference type="Pfam" id="PF12774">
    <property type="entry name" value="AAA_6"/>
    <property type="match status" value="1"/>
</dbReference>
<dbReference type="GO" id="GO:0005524">
    <property type="term" value="F:ATP binding"/>
    <property type="evidence" value="ECO:0007669"/>
    <property type="project" value="UniProtKB-KW"/>
</dbReference>
<dbReference type="FunFam" id="1.10.8.1220:FF:000001">
    <property type="entry name" value="Dynein axonemal heavy chain 5"/>
    <property type="match status" value="1"/>
</dbReference>
<evidence type="ECO:0000256" key="10">
    <source>
        <dbReference type="ARBA" id="ARBA00023017"/>
    </source>
</evidence>
<dbReference type="InterPro" id="IPR043160">
    <property type="entry name" value="Dynein_C_barrel"/>
</dbReference>
<dbReference type="FunFam" id="1.20.1270.280:FF:000001">
    <property type="entry name" value="dynein heavy chain 7, axonemal"/>
    <property type="match status" value="1"/>
</dbReference>
<dbReference type="EMBL" id="ABEU02000023">
    <property type="protein sequence ID" value="PNR29515.1"/>
    <property type="molecule type" value="Genomic_DNA"/>
</dbReference>
<evidence type="ECO:0000259" key="22">
    <source>
        <dbReference type="Pfam" id="PF12777"/>
    </source>
</evidence>
<dbReference type="PaxDb" id="3218-PP1S222_84V6.1"/>
<evidence type="ECO:0000259" key="21">
    <source>
        <dbReference type="Pfam" id="PF12774"/>
    </source>
</evidence>
<evidence type="ECO:0000259" key="24">
    <source>
        <dbReference type="Pfam" id="PF12781"/>
    </source>
</evidence>
<dbReference type="Pfam" id="PF12777">
    <property type="entry name" value="MT"/>
    <property type="match status" value="1"/>
</dbReference>
<dbReference type="EnsemblPlants" id="Pp3c23_17280V3.3">
    <property type="protein sequence ID" value="Pp3c23_17280V3.3"/>
    <property type="gene ID" value="Pp3c23_17280"/>
</dbReference>
<dbReference type="InterPro" id="IPR042222">
    <property type="entry name" value="Dynein_2_N"/>
</dbReference>
<dbReference type="Gramene" id="Pp3c23_17280V3.3">
    <property type="protein sequence ID" value="Pp3c23_17280V3.3"/>
    <property type="gene ID" value="Pp3c23_17280"/>
</dbReference>
<keyword evidence="12" id="KW-0969">Cilium</keyword>
<dbReference type="Pfam" id="PF12775">
    <property type="entry name" value="AAA_7"/>
    <property type="match status" value="1"/>
</dbReference>
<evidence type="ECO:0000256" key="1">
    <source>
        <dbReference type="ARBA" id="ARBA00004611"/>
    </source>
</evidence>
<evidence type="ECO:0000259" key="18">
    <source>
        <dbReference type="Pfam" id="PF03028"/>
    </source>
</evidence>
<dbReference type="Pfam" id="PF03028">
    <property type="entry name" value="Dynein_heavy"/>
    <property type="match status" value="1"/>
</dbReference>
<dbReference type="FunFam" id="1.20.920.20:FF:000006">
    <property type="entry name" value="Dynein, axonemal, heavy chain 6"/>
    <property type="match status" value="1"/>
</dbReference>
<protein>
    <submittedName>
        <fullName evidence="29 30">Uncharacterized protein</fullName>
    </submittedName>
</protein>
<dbReference type="InterPro" id="IPR024743">
    <property type="entry name" value="Dynein_HC_stalk"/>
</dbReference>
<dbReference type="FunFam" id="1.20.58.1120:FF:000005">
    <property type="entry name" value="Dynein, axonemal, heavy chain 12"/>
    <property type="match status" value="1"/>
</dbReference>
<dbReference type="Pfam" id="PF17852">
    <property type="entry name" value="Dynein_AAA_lid"/>
    <property type="match status" value="1"/>
</dbReference>
<comment type="subcellular location">
    <subcellularLocation>
        <location evidence="1">Cytoplasm</location>
        <location evidence="1">Cytoskeleton</location>
        <location evidence="1">Flagellum axoneme</location>
    </subcellularLocation>
</comment>
<keyword evidence="14" id="KW-0206">Cytoskeleton</keyword>
<evidence type="ECO:0000256" key="11">
    <source>
        <dbReference type="ARBA" id="ARBA00023054"/>
    </source>
</evidence>
<dbReference type="FunFam" id="3.40.50.300:FF:000044">
    <property type="entry name" value="Dynein heavy chain 5, axonemal"/>
    <property type="match status" value="1"/>
</dbReference>
<dbReference type="Pfam" id="PF18198">
    <property type="entry name" value="AAA_lid_11"/>
    <property type="match status" value="1"/>
</dbReference>
<dbReference type="InterPro" id="IPR054354">
    <property type="entry name" value="DYNC2H1-like_lid"/>
</dbReference>
<dbReference type="GO" id="GO:0008569">
    <property type="term" value="F:minus-end-directed microtubule motor activity"/>
    <property type="evidence" value="ECO:0000318"/>
    <property type="project" value="GO_Central"/>
</dbReference>
<dbReference type="Pfam" id="PF12781">
    <property type="entry name" value="AAA_9"/>
    <property type="match status" value="1"/>
</dbReference>
<keyword evidence="4" id="KW-0493">Microtubule</keyword>
<dbReference type="GO" id="GO:0005874">
    <property type="term" value="C:microtubule"/>
    <property type="evidence" value="ECO:0007669"/>
    <property type="project" value="UniProtKB-KW"/>
</dbReference>
<keyword evidence="9" id="KW-0282">Flagellum</keyword>
<dbReference type="Gene3D" id="3.20.180.20">
    <property type="entry name" value="Dynein heavy chain, N-terminal domain 2"/>
    <property type="match status" value="1"/>
</dbReference>
<dbReference type="InterPro" id="IPR041228">
    <property type="entry name" value="Dynein_C"/>
</dbReference>
<dbReference type="Gene3D" id="1.20.58.1120">
    <property type="match status" value="1"/>
</dbReference>
<organism evidence="29">
    <name type="scientific">Physcomitrium patens</name>
    <name type="common">Spreading-leaved earth moss</name>
    <name type="synonym">Physcomitrella patens</name>
    <dbReference type="NCBI Taxonomy" id="3218"/>
    <lineage>
        <taxon>Eukaryota</taxon>
        <taxon>Viridiplantae</taxon>
        <taxon>Streptophyta</taxon>
        <taxon>Embryophyta</taxon>
        <taxon>Bryophyta</taxon>
        <taxon>Bryophytina</taxon>
        <taxon>Bryopsida</taxon>
        <taxon>Funariidae</taxon>
        <taxon>Funariales</taxon>
        <taxon>Funariaceae</taxon>
        <taxon>Physcomitrium</taxon>
    </lineage>
</organism>
<evidence type="ECO:0000313" key="30">
    <source>
        <dbReference type="EnsemblPlants" id="Pp3c23_17280V3.1"/>
    </source>
</evidence>
<dbReference type="Gene3D" id="1.20.920.20">
    <property type="match status" value="1"/>
</dbReference>
<evidence type="ECO:0000256" key="3">
    <source>
        <dbReference type="ARBA" id="ARBA00022490"/>
    </source>
</evidence>
<dbReference type="Gene3D" id="1.10.287.2620">
    <property type="match status" value="1"/>
</dbReference>
<evidence type="ECO:0000259" key="25">
    <source>
        <dbReference type="Pfam" id="PF17852"/>
    </source>
</evidence>
<reference evidence="30" key="3">
    <citation type="submission" date="2020-12" db="UniProtKB">
        <authorList>
            <consortium name="EnsemblPlants"/>
        </authorList>
    </citation>
    <scope>IDENTIFICATION</scope>
</reference>
<dbReference type="FunFam" id="3.40.50.300:FF:000353">
    <property type="entry name" value="Dynein axonemal heavy chain 1"/>
    <property type="match status" value="1"/>
</dbReference>
<feature type="domain" description="Dynein heavy chain C-terminal" evidence="27">
    <location>
        <begin position="4245"/>
        <end position="4313"/>
    </location>
</feature>
<evidence type="ECO:0000313" key="31">
    <source>
        <dbReference type="Proteomes" id="UP000006727"/>
    </source>
</evidence>
<keyword evidence="6" id="KW-0547">Nucleotide-binding</keyword>
<evidence type="ECO:0000256" key="12">
    <source>
        <dbReference type="ARBA" id="ARBA00023069"/>
    </source>
</evidence>
<dbReference type="GO" id="GO:0036156">
    <property type="term" value="C:inner dynein arm"/>
    <property type="evidence" value="ECO:0000318"/>
    <property type="project" value="GO_Central"/>
</dbReference>
<dbReference type="InterPro" id="IPR027417">
    <property type="entry name" value="P-loop_NTPase"/>
</dbReference>
<dbReference type="FunFam" id="1.10.287.2620:FF:000002">
    <property type="entry name" value="Dynein heavy chain 2, axonemal"/>
    <property type="match status" value="1"/>
</dbReference>
<keyword evidence="11 16" id="KW-0175">Coiled coil</keyword>
<dbReference type="Gene3D" id="3.10.490.20">
    <property type="match status" value="2"/>
</dbReference>
<evidence type="ECO:0000256" key="7">
    <source>
        <dbReference type="ARBA" id="ARBA00022794"/>
    </source>
</evidence>
<feature type="domain" description="Dynein heavy chain ATP-binding dynein motor region" evidence="24">
    <location>
        <begin position="3201"/>
        <end position="3422"/>
    </location>
</feature>
<evidence type="ECO:0000259" key="20">
    <source>
        <dbReference type="Pfam" id="PF08393"/>
    </source>
</evidence>
<feature type="domain" description="Dynein heavy chain region D6 P-loop" evidence="18">
    <location>
        <begin position="3668"/>
        <end position="3778"/>
    </location>
</feature>
<dbReference type="GO" id="GO:0016887">
    <property type="term" value="F:ATP hydrolysis activity"/>
    <property type="evidence" value="ECO:0007669"/>
    <property type="project" value="InterPro"/>
</dbReference>
<dbReference type="Pfam" id="PF07728">
    <property type="entry name" value="AAA_5"/>
    <property type="match status" value="1"/>
</dbReference>
<evidence type="ECO:0000256" key="16">
    <source>
        <dbReference type="SAM" id="Coils"/>
    </source>
</evidence>
<gene>
    <name evidence="29" type="ORF">PHYPA_028209</name>
</gene>
<evidence type="ECO:0000256" key="2">
    <source>
        <dbReference type="ARBA" id="ARBA00008887"/>
    </source>
</evidence>
<dbReference type="Gene3D" id="1.10.8.720">
    <property type="entry name" value="Region D6 of dynein motor"/>
    <property type="match status" value="1"/>
</dbReference>
<feature type="domain" description="Dynein heavy chain hydrolytic ATP-binding dynein motor region" evidence="21">
    <location>
        <begin position="1555"/>
        <end position="1881"/>
    </location>
</feature>
<keyword evidence="10" id="KW-0243">Dynein</keyword>
<dbReference type="Gramene" id="Pp3c23_17280V3.1">
    <property type="protein sequence ID" value="Pp3c23_17280V3.1"/>
    <property type="gene ID" value="Pp3c23_17280"/>
</dbReference>
<evidence type="ECO:0000259" key="28">
    <source>
        <dbReference type="Pfam" id="PF22597"/>
    </source>
</evidence>
<dbReference type="GO" id="GO:0045505">
    <property type="term" value="F:dynein intermediate chain binding"/>
    <property type="evidence" value="ECO:0000318"/>
    <property type="project" value="GO_Central"/>
</dbReference>
<dbReference type="FunFam" id="1.10.8.710:FF:000004">
    <property type="entry name" value="Dynein axonemal heavy chain 6"/>
    <property type="match status" value="1"/>
</dbReference>
<evidence type="ECO:0000259" key="23">
    <source>
        <dbReference type="Pfam" id="PF12780"/>
    </source>
</evidence>
<dbReference type="InterPro" id="IPR035699">
    <property type="entry name" value="AAA_6"/>
</dbReference>
<dbReference type="Gene3D" id="1.20.1270.280">
    <property type="match status" value="1"/>
</dbReference>
<evidence type="ECO:0000256" key="14">
    <source>
        <dbReference type="ARBA" id="ARBA00023212"/>
    </source>
</evidence>
<evidence type="ECO:0000256" key="5">
    <source>
        <dbReference type="ARBA" id="ARBA00022737"/>
    </source>
</evidence>
<feature type="domain" description="Dynein heavy chain AAA module D4" evidence="23">
    <location>
        <begin position="2665"/>
        <end position="2814"/>
    </location>
</feature>
<dbReference type="InterPro" id="IPR041658">
    <property type="entry name" value="AAA_lid_11"/>
</dbReference>
<dbReference type="GO" id="GO:0060294">
    <property type="term" value="P:cilium movement involved in cell motility"/>
    <property type="evidence" value="ECO:0000318"/>
    <property type="project" value="GO_Central"/>
</dbReference>
<dbReference type="FunFam" id="1.20.920.30:FF:000009">
    <property type="entry name" value="Dynein heavy chain 9"/>
    <property type="match status" value="1"/>
</dbReference>
<reference evidence="29 31" key="2">
    <citation type="journal article" date="2018" name="Plant J.">
        <title>The Physcomitrella patens chromosome-scale assembly reveals moss genome structure and evolution.</title>
        <authorList>
            <person name="Lang D."/>
            <person name="Ullrich K.K."/>
            <person name="Murat F."/>
            <person name="Fuchs J."/>
            <person name="Jenkins J."/>
            <person name="Haas F.B."/>
            <person name="Piednoel M."/>
            <person name="Gundlach H."/>
            <person name="Van Bel M."/>
            <person name="Meyberg R."/>
            <person name="Vives C."/>
            <person name="Morata J."/>
            <person name="Symeonidi A."/>
            <person name="Hiss M."/>
            <person name="Muchero W."/>
            <person name="Kamisugi Y."/>
            <person name="Saleh O."/>
            <person name="Blanc G."/>
            <person name="Decker E.L."/>
            <person name="van Gessel N."/>
            <person name="Grimwood J."/>
            <person name="Hayes R.D."/>
            <person name="Graham S.W."/>
            <person name="Gunter L.E."/>
            <person name="McDaniel S.F."/>
            <person name="Hoernstein S.N.W."/>
            <person name="Larsson A."/>
            <person name="Li F.W."/>
            <person name="Perroud P.F."/>
            <person name="Phillips J."/>
            <person name="Ranjan P."/>
            <person name="Rokshar D.S."/>
            <person name="Rothfels C.J."/>
            <person name="Schneider L."/>
            <person name="Shu S."/>
            <person name="Stevenson D.W."/>
            <person name="Thummler F."/>
            <person name="Tillich M."/>
            <person name="Villarreal Aguilar J.C."/>
            <person name="Widiez T."/>
            <person name="Wong G.K."/>
            <person name="Wymore A."/>
            <person name="Zhang Y."/>
            <person name="Zimmer A.D."/>
            <person name="Quatrano R.S."/>
            <person name="Mayer K.F.X."/>
            <person name="Goodstein D."/>
            <person name="Casacuberta J.M."/>
            <person name="Vandepoele K."/>
            <person name="Reski R."/>
            <person name="Cuming A.C."/>
            <person name="Tuskan G.A."/>
            <person name="Maumus F."/>
            <person name="Salse J."/>
            <person name="Schmutz J."/>
            <person name="Rensing S.A."/>
        </authorList>
    </citation>
    <scope>NUCLEOTIDE SEQUENCE [LARGE SCALE GENOMIC DNA]</scope>
    <source>
        <strain evidence="30 31">cv. Gransden 2004</strain>
    </source>
</reference>
<reference evidence="29 31" key="1">
    <citation type="journal article" date="2008" name="Science">
        <title>The Physcomitrella genome reveals evolutionary insights into the conquest of land by plants.</title>
        <authorList>
            <person name="Rensing S."/>
            <person name="Lang D."/>
            <person name="Zimmer A."/>
            <person name="Terry A."/>
            <person name="Salamov A."/>
            <person name="Shapiro H."/>
            <person name="Nishiyama T."/>
            <person name="Perroud P.-F."/>
            <person name="Lindquist E."/>
            <person name="Kamisugi Y."/>
            <person name="Tanahashi T."/>
            <person name="Sakakibara K."/>
            <person name="Fujita T."/>
            <person name="Oishi K."/>
            <person name="Shin-I T."/>
            <person name="Kuroki Y."/>
            <person name="Toyoda A."/>
            <person name="Suzuki Y."/>
            <person name="Hashimoto A."/>
            <person name="Yamaguchi K."/>
            <person name="Sugano A."/>
            <person name="Kohara Y."/>
            <person name="Fujiyama A."/>
            <person name="Anterola A."/>
            <person name="Aoki S."/>
            <person name="Ashton N."/>
            <person name="Barbazuk W.B."/>
            <person name="Barker E."/>
            <person name="Bennetzen J."/>
            <person name="Bezanilla M."/>
            <person name="Blankenship R."/>
            <person name="Cho S.H."/>
            <person name="Dutcher S."/>
            <person name="Estelle M."/>
            <person name="Fawcett J.A."/>
            <person name="Gundlach H."/>
            <person name="Hanada K."/>
            <person name="Heyl A."/>
            <person name="Hicks K.A."/>
            <person name="Hugh J."/>
            <person name="Lohr M."/>
            <person name="Mayer K."/>
            <person name="Melkozernov A."/>
            <person name="Murata T."/>
            <person name="Nelson D."/>
            <person name="Pils B."/>
            <person name="Prigge M."/>
            <person name="Reiss B."/>
            <person name="Renner T."/>
            <person name="Rombauts S."/>
            <person name="Rushton P."/>
            <person name="Sanderfoot A."/>
            <person name="Schween G."/>
            <person name="Shiu S.-H."/>
            <person name="Stueber K."/>
            <person name="Theodoulou F.L."/>
            <person name="Tu H."/>
            <person name="Van de Peer Y."/>
            <person name="Verrier P.J."/>
            <person name="Waters E."/>
            <person name="Wood A."/>
            <person name="Yang L."/>
            <person name="Cove D."/>
            <person name="Cuming A."/>
            <person name="Hasebe M."/>
            <person name="Lucas S."/>
            <person name="Mishler D.B."/>
            <person name="Reski R."/>
            <person name="Grigoriev I."/>
            <person name="Quatrano R.S."/>
            <person name="Boore J.L."/>
        </authorList>
    </citation>
    <scope>NUCLEOTIDE SEQUENCE [LARGE SCALE GENOMIC DNA]</scope>
    <source>
        <strain evidence="30 31">cv. Gransden 2004</strain>
    </source>
</reference>
<dbReference type="Gene3D" id="1.20.140.100">
    <property type="entry name" value="Dynein heavy chain, N-terminal domain 2"/>
    <property type="match status" value="1"/>
</dbReference>
<name>A0A2K1IJR5_PHYPA</name>
<evidence type="ECO:0000256" key="17">
    <source>
        <dbReference type="SAM" id="MobiDB-lite"/>
    </source>
</evidence>
<dbReference type="InterPro" id="IPR026983">
    <property type="entry name" value="DHC"/>
</dbReference>
<dbReference type="PANTHER" id="PTHR22878">
    <property type="entry name" value="DYNEIN HEAVY CHAIN 6, AXONEMAL-LIKE-RELATED"/>
    <property type="match status" value="1"/>
</dbReference>
<evidence type="ECO:0000256" key="15">
    <source>
        <dbReference type="ARBA" id="ARBA00023273"/>
    </source>
</evidence>
<feature type="domain" description="Dynein 2 heavy chain 1 cytoplasmic ATPase lid" evidence="28">
    <location>
        <begin position="2434"/>
        <end position="2513"/>
    </location>
</feature>
<dbReference type="Pfam" id="PF12780">
    <property type="entry name" value="AAA_8"/>
    <property type="match status" value="1"/>
</dbReference>
<keyword evidence="15" id="KW-0966">Cell projection</keyword>
<dbReference type="GO" id="GO:0097729">
    <property type="term" value="C:9+2 motile cilium"/>
    <property type="evidence" value="ECO:0000318"/>
    <property type="project" value="GO_Central"/>
</dbReference>
<dbReference type="InParanoid" id="A0A2K1IJR5"/>
<proteinExistence type="inferred from homology"/>
<dbReference type="EnsemblPlants" id="Pp3c23_17280V3.1">
    <property type="protein sequence ID" value="Pp3c23_17280V3.1"/>
    <property type="gene ID" value="Pp3c23_17280"/>
</dbReference>
<comment type="similarity">
    <text evidence="2">Belongs to the dynein heavy chain family.</text>
</comment>
<dbReference type="Gene3D" id="3.40.50.300">
    <property type="entry name" value="P-loop containing nucleotide triphosphate hydrolases"/>
    <property type="match status" value="7"/>
</dbReference>
<dbReference type="Pfam" id="PF18199">
    <property type="entry name" value="Dynein_C"/>
    <property type="match status" value="2"/>
</dbReference>
<feature type="domain" description="Dynein heavy chain C-terminal" evidence="27">
    <location>
        <begin position="3960"/>
        <end position="4190"/>
    </location>
</feature>
<evidence type="ECO:0000256" key="13">
    <source>
        <dbReference type="ARBA" id="ARBA00023175"/>
    </source>
</evidence>
<dbReference type="SUPFAM" id="SSF52540">
    <property type="entry name" value="P-loop containing nucleoside triphosphate hydrolases"/>
    <property type="match status" value="4"/>
</dbReference>
<dbReference type="InterPro" id="IPR042228">
    <property type="entry name" value="Dynein_linker_3"/>
</dbReference>
<dbReference type="FunFam" id="3.40.50.300:FF:000362">
    <property type="entry name" value="Dynein, axonemal, heavy chain 6"/>
    <property type="match status" value="1"/>
</dbReference>
<keyword evidence="5" id="KW-0677">Repeat</keyword>